<dbReference type="Proteomes" id="UP000198405">
    <property type="component" value="Unassembled WGS sequence"/>
</dbReference>
<dbReference type="PANTHER" id="PTHR47637">
    <property type="entry name" value="CHAPERONE SURA"/>
    <property type="match status" value="1"/>
</dbReference>
<dbReference type="InterPro" id="IPR015391">
    <property type="entry name" value="SurA_N"/>
</dbReference>
<dbReference type="InterPro" id="IPR050280">
    <property type="entry name" value="OMP_Chaperone_SurA"/>
</dbReference>
<proteinExistence type="predicted"/>
<reference evidence="6" key="1">
    <citation type="submission" date="2017-06" db="EMBL/GenBank/DDBJ databases">
        <authorList>
            <person name="Varghese N."/>
            <person name="Submissions S."/>
        </authorList>
    </citation>
    <scope>NUCLEOTIDE SEQUENCE [LARGE SCALE GENOMIC DNA]</scope>
    <source>
        <strain evidence="6">DSM 15668</strain>
    </source>
</reference>
<dbReference type="SUPFAM" id="SSF54534">
    <property type="entry name" value="FKBP-like"/>
    <property type="match status" value="1"/>
</dbReference>
<gene>
    <name evidence="5" type="ORF">SAMN06265340_10321</name>
</gene>
<evidence type="ECO:0000256" key="3">
    <source>
        <dbReference type="SAM" id="SignalP"/>
    </source>
</evidence>
<keyword evidence="1 3" id="KW-0732">Signal</keyword>
<evidence type="ECO:0000259" key="4">
    <source>
        <dbReference type="Pfam" id="PF09312"/>
    </source>
</evidence>
<dbReference type="GO" id="GO:0003755">
    <property type="term" value="F:peptidyl-prolyl cis-trans isomerase activity"/>
    <property type="evidence" value="ECO:0007669"/>
    <property type="project" value="UniProtKB-KW"/>
</dbReference>
<keyword evidence="2" id="KW-0697">Rotamase</keyword>
<dbReference type="AlphaFoldDB" id="A0A238YDS8"/>
<dbReference type="InterPro" id="IPR027304">
    <property type="entry name" value="Trigger_fact/SurA_dom_sf"/>
</dbReference>
<evidence type="ECO:0000256" key="2">
    <source>
        <dbReference type="ARBA" id="ARBA00023110"/>
    </source>
</evidence>
<dbReference type="RefSeq" id="WP_089322575.1">
    <property type="nucleotide sequence ID" value="NZ_FZOB01000003.1"/>
</dbReference>
<evidence type="ECO:0000256" key="1">
    <source>
        <dbReference type="ARBA" id="ARBA00022729"/>
    </source>
</evidence>
<dbReference type="Gene3D" id="1.10.4030.10">
    <property type="entry name" value="Porin chaperone SurA, peptide-binding domain"/>
    <property type="match status" value="1"/>
</dbReference>
<dbReference type="PANTHER" id="PTHR47637:SF1">
    <property type="entry name" value="CHAPERONE SURA"/>
    <property type="match status" value="1"/>
</dbReference>
<organism evidence="5 6">
    <name type="scientific">Desulfurobacterium atlanticum</name>
    <dbReference type="NCBI Taxonomy" id="240169"/>
    <lineage>
        <taxon>Bacteria</taxon>
        <taxon>Pseudomonadati</taxon>
        <taxon>Aquificota</taxon>
        <taxon>Aquificia</taxon>
        <taxon>Desulfurobacteriales</taxon>
        <taxon>Desulfurobacteriaceae</taxon>
        <taxon>Desulfurobacterium</taxon>
    </lineage>
</organism>
<evidence type="ECO:0000313" key="6">
    <source>
        <dbReference type="Proteomes" id="UP000198405"/>
    </source>
</evidence>
<dbReference type="OrthoDB" id="13413at2"/>
<name>A0A238YDS8_9BACT</name>
<feature type="domain" description="SurA N-terminal" evidence="4">
    <location>
        <begin position="47"/>
        <end position="129"/>
    </location>
</feature>
<protein>
    <submittedName>
        <fullName evidence="5">Peptidyl-prolyl cis-trans isomerase SurA</fullName>
    </submittedName>
</protein>
<dbReference type="EMBL" id="FZOB01000003">
    <property type="protein sequence ID" value="SNR68509.1"/>
    <property type="molecule type" value="Genomic_DNA"/>
</dbReference>
<feature type="signal peptide" evidence="3">
    <location>
        <begin position="1"/>
        <end position="19"/>
    </location>
</feature>
<evidence type="ECO:0000313" key="5">
    <source>
        <dbReference type="EMBL" id="SNR68509.1"/>
    </source>
</evidence>
<keyword evidence="5" id="KW-0413">Isomerase</keyword>
<keyword evidence="6" id="KW-1185">Reference proteome</keyword>
<accession>A0A238YDS8</accession>
<dbReference type="SUPFAM" id="SSF109998">
    <property type="entry name" value="Triger factor/SurA peptide-binding domain-like"/>
    <property type="match status" value="1"/>
</dbReference>
<dbReference type="Pfam" id="PF09312">
    <property type="entry name" value="SurA_N"/>
    <property type="match status" value="1"/>
</dbReference>
<sequence>MKRLIPFLLPFFFIGTALAKTTGKVVDYIIETVNGIPILYSDVKRYQTENKVDEKIALEELTQKALLLSEAKKKRITIPETALNAALENLAKANGYKSVEEFKKAVEKAGIPFREIKRKIKEQLIIQRLIDIEVKRKLSISPVEIDRVCSKKSEPTREVYYVKTENTTIANRIFHLLEKGEAFENATKICTQEQECEKGFLGNVKKGSLLEKIDKAIWQAKIKEPVRIELNNSTYILYVTSEKYKNCDRKKIENRLLATKYKEALKEYLEKLKKTAIIEKFNL</sequence>
<feature type="chain" id="PRO_5012534274" evidence="3">
    <location>
        <begin position="20"/>
        <end position="283"/>
    </location>
</feature>